<evidence type="ECO:0000256" key="3">
    <source>
        <dbReference type="ARBA" id="ARBA00023157"/>
    </source>
</evidence>
<gene>
    <name evidence="5" type="ORF">CALMAC_LOCUS7169</name>
</gene>
<dbReference type="AlphaFoldDB" id="A0A653C8W9"/>
<keyword evidence="4" id="KW-0732">Signal</keyword>
<evidence type="ECO:0000313" key="5">
    <source>
        <dbReference type="EMBL" id="VEN44335.1"/>
    </source>
</evidence>
<dbReference type="EMBL" id="CAACVG010007231">
    <property type="protein sequence ID" value="VEN44335.1"/>
    <property type="molecule type" value="Genomic_DNA"/>
</dbReference>
<reference evidence="5 6" key="1">
    <citation type="submission" date="2019-01" db="EMBL/GenBank/DDBJ databases">
        <authorList>
            <person name="Sayadi A."/>
        </authorList>
    </citation>
    <scope>NUCLEOTIDE SEQUENCE [LARGE SCALE GENOMIC DNA]</scope>
</reference>
<dbReference type="OrthoDB" id="336747at2759"/>
<sequence length="62" mass="6812">MKVLLFATLVLATIALFFHTATACLSDGEKCVYDPSGQTFADCCSGFCYQQVGWEEGYCKTQ</sequence>
<dbReference type="Proteomes" id="UP000410492">
    <property type="component" value="Unassembled WGS sequence"/>
</dbReference>
<name>A0A653C8W9_CALMS</name>
<evidence type="ECO:0000313" key="6">
    <source>
        <dbReference type="Proteomes" id="UP000410492"/>
    </source>
</evidence>
<keyword evidence="1" id="KW-0929">Antimicrobial</keyword>
<keyword evidence="2" id="KW-0960">Knottin</keyword>
<evidence type="ECO:0000256" key="2">
    <source>
        <dbReference type="ARBA" id="ARBA00022854"/>
    </source>
</evidence>
<evidence type="ECO:0000256" key="1">
    <source>
        <dbReference type="ARBA" id="ARBA00022529"/>
    </source>
</evidence>
<keyword evidence="3" id="KW-1015">Disulfide bond</keyword>
<accession>A0A653C8W9</accession>
<keyword evidence="6" id="KW-1185">Reference proteome</keyword>
<dbReference type="InterPro" id="IPR009101">
    <property type="entry name" value="Gurmarin/antifun_pep"/>
</dbReference>
<dbReference type="PROSITE" id="PS51257">
    <property type="entry name" value="PROKAR_LIPOPROTEIN"/>
    <property type="match status" value="1"/>
</dbReference>
<feature type="chain" id="PRO_5025059689" description="LCN-type CS-alpha/beta domain-containing protein" evidence="4">
    <location>
        <begin position="24"/>
        <end position="62"/>
    </location>
</feature>
<dbReference type="SUPFAM" id="SSF57048">
    <property type="entry name" value="Gurmarin-like"/>
    <property type="match status" value="1"/>
</dbReference>
<feature type="signal peptide" evidence="4">
    <location>
        <begin position="1"/>
        <end position="23"/>
    </location>
</feature>
<proteinExistence type="predicted"/>
<evidence type="ECO:0000256" key="4">
    <source>
        <dbReference type="SAM" id="SignalP"/>
    </source>
</evidence>
<organism evidence="5 6">
    <name type="scientific">Callosobruchus maculatus</name>
    <name type="common">Southern cowpea weevil</name>
    <name type="synonym">Pulse bruchid</name>
    <dbReference type="NCBI Taxonomy" id="64391"/>
    <lineage>
        <taxon>Eukaryota</taxon>
        <taxon>Metazoa</taxon>
        <taxon>Ecdysozoa</taxon>
        <taxon>Arthropoda</taxon>
        <taxon>Hexapoda</taxon>
        <taxon>Insecta</taxon>
        <taxon>Pterygota</taxon>
        <taxon>Neoptera</taxon>
        <taxon>Endopterygota</taxon>
        <taxon>Coleoptera</taxon>
        <taxon>Polyphaga</taxon>
        <taxon>Cucujiformia</taxon>
        <taxon>Chrysomeloidea</taxon>
        <taxon>Chrysomelidae</taxon>
        <taxon>Bruchinae</taxon>
        <taxon>Bruchini</taxon>
        <taxon>Callosobruchus</taxon>
    </lineage>
</organism>
<protein>
    <recommendedName>
        <fullName evidence="7">LCN-type CS-alpha/beta domain-containing protein</fullName>
    </recommendedName>
</protein>
<evidence type="ECO:0008006" key="7">
    <source>
        <dbReference type="Google" id="ProtNLM"/>
    </source>
</evidence>